<evidence type="ECO:0000256" key="1">
    <source>
        <dbReference type="SAM" id="SignalP"/>
    </source>
</evidence>
<name>A0A1I0MBA3_9BACT</name>
<keyword evidence="3" id="KW-1185">Reference proteome</keyword>
<reference evidence="2 3" key="1">
    <citation type="submission" date="2016-10" db="EMBL/GenBank/DDBJ databases">
        <authorList>
            <person name="de Groot N.N."/>
        </authorList>
    </citation>
    <scope>NUCLEOTIDE SEQUENCE [LARGE SCALE GENOMIC DNA]</scope>
    <source>
        <strain evidence="2 3">TC2-24</strain>
    </source>
</reference>
<sequence length="192" mass="21537">MKQILMILAAMISMEAAAQNETYNPKRSVNLEVLGASGLVGVNYDSRFKTGSPWGYRVGIGYVYSERSNMFAHSRSLQGPDIPLELNYLLGKKSSKLELGLGVNFGYYKEKYNNYGMVPVGEDHGVTVYESVLIGKDSHSTWGYYYYGNIGYRYQSKKGFQFRAGVIPSIQPNDKHGVKRVFTPYVSVGYAF</sequence>
<evidence type="ECO:0000313" key="3">
    <source>
        <dbReference type="Proteomes" id="UP000199373"/>
    </source>
</evidence>
<feature type="chain" id="PRO_5011755525" description="Outer membrane protein beta-barrel domain-containing protein" evidence="1">
    <location>
        <begin position="19"/>
        <end position="192"/>
    </location>
</feature>
<dbReference type="AlphaFoldDB" id="A0A1I0MBA3"/>
<feature type="signal peptide" evidence="1">
    <location>
        <begin position="1"/>
        <end position="18"/>
    </location>
</feature>
<evidence type="ECO:0000313" key="2">
    <source>
        <dbReference type="EMBL" id="SEV85785.1"/>
    </source>
</evidence>
<accession>A0A1I0MBA3</accession>
<proteinExistence type="predicted"/>
<dbReference type="Proteomes" id="UP000199373">
    <property type="component" value="Unassembled WGS sequence"/>
</dbReference>
<evidence type="ECO:0008006" key="4">
    <source>
        <dbReference type="Google" id="ProtNLM"/>
    </source>
</evidence>
<dbReference type="RefSeq" id="WP_091914502.1">
    <property type="nucleotide sequence ID" value="NZ_FOIQ01000001.1"/>
</dbReference>
<keyword evidence="1" id="KW-0732">Signal</keyword>
<organism evidence="2 3">
    <name type="scientific">Prevotella aff. ruminicola Tc2-24</name>
    <dbReference type="NCBI Taxonomy" id="81582"/>
    <lineage>
        <taxon>Bacteria</taxon>
        <taxon>Pseudomonadati</taxon>
        <taxon>Bacteroidota</taxon>
        <taxon>Bacteroidia</taxon>
        <taxon>Bacteroidales</taxon>
        <taxon>Prevotellaceae</taxon>
        <taxon>Prevotella</taxon>
    </lineage>
</organism>
<protein>
    <recommendedName>
        <fullName evidence="4">Outer membrane protein beta-barrel domain-containing protein</fullName>
    </recommendedName>
</protein>
<dbReference type="EMBL" id="FOIQ01000001">
    <property type="protein sequence ID" value="SEV85785.1"/>
    <property type="molecule type" value="Genomic_DNA"/>
</dbReference>
<gene>
    <name evidence="2" type="ORF">SAMN04487850_0523</name>
</gene>